<evidence type="ECO:0000259" key="1">
    <source>
        <dbReference type="Pfam" id="PF01850"/>
    </source>
</evidence>
<keyword evidence="3" id="KW-1185">Reference proteome</keyword>
<feature type="domain" description="PIN" evidence="1">
    <location>
        <begin position="3"/>
        <end position="119"/>
    </location>
</feature>
<sequence length="123" mass="14547">MAFIDANYILRYLLRDNERQFLLSREVIENQKIVLTDFIFAEVIYVLEKVYLIPRDVIKSTLEDLIHYQNLKMVNKSAILESLKIYSEERIDFSDSSLIAYHNSSANAKMHTFDKRILKIISK</sequence>
<evidence type="ECO:0000313" key="2">
    <source>
        <dbReference type="EMBL" id="SDC59678.1"/>
    </source>
</evidence>
<dbReference type="InterPro" id="IPR002716">
    <property type="entry name" value="PIN_dom"/>
</dbReference>
<dbReference type="RefSeq" id="WP_087937718.1">
    <property type="nucleotide sequence ID" value="NZ_FNAC01000002.1"/>
</dbReference>
<dbReference type="Pfam" id="PF01850">
    <property type="entry name" value="PIN"/>
    <property type="match status" value="1"/>
</dbReference>
<accession>A0A1G6MVN5</accession>
<dbReference type="STRING" id="686796.SAMN04488104_100296"/>
<name>A0A1G6MVN5_9BACT</name>
<organism evidence="2 3">
    <name type="scientific">Algoriphagus faecimaris</name>
    <dbReference type="NCBI Taxonomy" id="686796"/>
    <lineage>
        <taxon>Bacteria</taxon>
        <taxon>Pseudomonadati</taxon>
        <taxon>Bacteroidota</taxon>
        <taxon>Cytophagia</taxon>
        <taxon>Cytophagales</taxon>
        <taxon>Cyclobacteriaceae</taxon>
        <taxon>Algoriphagus</taxon>
    </lineage>
</organism>
<proteinExistence type="predicted"/>
<reference evidence="3" key="1">
    <citation type="submission" date="2016-10" db="EMBL/GenBank/DDBJ databases">
        <authorList>
            <person name="Varghese N."/>
            <person name="Submissions S."/>
        </authorList>
    </citation>
    <scope>NUCLEOTIDE SEQUENCE [LARGE SCALE GENOMIC DNA]</scope>
    <source>
        <strain evidence="3">DSM 23095</strain>
    </source>
</reference>
<gene>
    <name evidence="2" type="ORF">SAMN04488104_100296</name>
</gene>
<dbReference type="SUPFAM" id="SSF88723">
    <property type="entry name" value="PIN domain-like"/>
    <property type="match status" value="1"/>
</dbReference>
<dbReference type="OrthoDB" id="9789052at2"/>
<dbReference type="AlphaFoldDB" id="A0A1G6MVN5"/>
<dbReference type="InterPro" id="IPR029060">
    <property type="entry name" value="PIN-like_dom_sf"/>
</dbReference>
<evidence type="ECO:0000313" key="3">
    <source>
        <dbReference type="Proteomes" id="UP000199060"/>
    </source>
</evidence>
<dbReference type="EMBL" id="FNAC01000002">
    <property type="protein sequence ID" value="SDC59678.1"/>
    <property type="molecule type" value="Genomic_DNA"/>
</dbReference>
<protein>
    <submittedName>
        <fullName evidence="2">Predicted nucleic-acid-binding protein, contains PIN domain</fullName>
    </submittedName>
</protein>
<dbReference type="Proteomes" id="UP000199060">
    <property type="component" value="Unassembled WGS sequence"/>
</dbReference>
<dbReference type="Gene3D" id="3.40.50.1010">
    <property type="entry name" value="5'-nuclease"/>
    <property type="match status" value="1"/>
</dbReference>